<dbReference type="AlphaFoldDB" id="A0A1M2I685"/>
<protein>
    <submittedName>
        <fullName evidence="1 2">Transcriptional regulator</fullName>
    </submittedName>
</protein>
<dbReference type="InterPro" id="IPR036390">
    <property type="entry name" value="WH_DNA-bd_sf"/>
</dbReference>
<proteinExistence type="predicted"/>
<gene>
    <name evidence="5" type="ORF">BK383_05870</name>
    <name evidence="2" type="ORF">E6D34_26670</name>
    <name evidence="1" type="ORF">FGAF848_08410</name>
    <name evidence="3" type="ORF">HJQ60_005349</name>
    <name evidence="4" type="ORF">QO046_23400</name>
</gene>
<dbReference type="EMBL" id="AASEBA010000121">
    <property type="protein sequence ID" value="EFC9752730.1"/>
    <property type="molecule type" value="Genomic_DNA"/>
</dbReference>
<dbReference type="Proteomes" id="UP001223829">
    <property type="component" value="Unassembled WGS sequence"/>
</dbReference>
<sequence length="128" mass="14279">MKARIGIIPEKVLRQRLIEIAKGERKPHPDEPRVWFSSINAAGQALSNENISLLRLMDEEKPQTMTELAELSGRKLSNLSVTLKMLSSYGFVSLEKKGNTVHPKALFTDFEIIVDPSVGSVHRATARP</sequence>
<dbReference type="RefSeq" id="WP_029400441.1">
    <property type="nucleotide sequence ID" value="NZ_CAUZHL010000001.1"/>
</dbReference>
<dbReference type="Proteomes" id="UP000845800">
    <property type="component" value="Unassembled WGS sequence"/>
</dbReference>
<evidence type="ECO:0000313" key="4">
    <source>
        <dbReference type="EMBL" id="MDK2697230.1"/>
    </source>
</evidence>
<reference evidence="4" key="5">
    <citation type="submission" date="2023-05" db="EMBL/GenBank/DDBJ databases">
        <title>Efficient inhibition of multidrug-resistant Escherichia coli by a new antibiotic combination.</title>
        <authorList>
            <person name="Lin T."/>
        </authorList>
    </citation>
    <scope>NUCLEOTIDE SEQUENCE</scope>
    <source>
        <strain evidence="4">YmmD45</strain>
    </source>
</reference>
<reference evidence="2 7" key="3">
    <citation type="submission" date="2019-05" db="EMBL/GenBank/DDBJ databases">
        <authorList>
            <consortium name="NARMS: The National Antimicrobial Resistance Monitoring System"/>
        </authorList>
    </citation>
    <scope>NUCLEOTIDE SEQUENCE [LARGE SCALE GENOMIC DNA]</scope>
    <source>
        <strain evidence="2 7">CVM N18EC122</strain>
    </source>
</reference>
<reference evidence="5 6" key="1">
    <citation type="submission" date="2016-10" db="EMBL/GenBank/DDBJ databases">
        <title>Comprehensive resistome analysis reveals the prevalence of NDM and MCR-1 in Chinese poultry production.</title>
        <authorList>
            <person name="Wang Y."/>
            <person name="Zhang R."/>
            <person name="Li J."/>
            <person name="Wu Z."/>
            <person name="Wenjuan Y."/>
            <person name="Schwarz S."/>
            <person name="Tyrrell J."/>
            <person name="Zheng Y."/>
            <person name="Wang S."/>
            <person name="Shen Z."/>
            <person name="Liu Z."/>
            <person name="Lei L."/>
            <person name="Li M."/>
            <person name="Zhang Q."/>
            <person name="Wu C."/>
            <person name="Zhang Q."/>
            <person name="Wu Y."/>
            <person name="Walsh T."/>
            <person name="Shen J."/>
        </authorList>
    </citation>
    <scope>NUCLEOTIDE SEQUENCE [LARGE SCALE GENOMIC DNA]</scope>
    <source>
        <strain evidence="5 6">570</strain>
    </source>
</reference>
<dbReference type="Proteomes" id="UP000532204">
    <property type="component" value="Unassembled WGS sequence"/>
</dbReference>
<evidence type="ECO:0000313" key="5">
    <source>
        <dbReference type="EMBL" id="OJR56129.1"/>
    </source>
</evidence>
<dbReference type="InterPro" id="IPR036388">
    <property type="entry name" value="WH-like_DNA-bd_sf"/>
</dbReference>
<dbReference type="Proteomes" id="UP001190091">
    <property type="component" value="Unassembled WGS sequence"/>
</dbReference>
<evidence type="ECO:0000313" key="7">
    <source>
        <dbReference type="Proteomes" id="UP000532204"/>
    </source>
</evidence>
<reference evidence="3" key="4">
    <citation type="submission" date="2020-03" db="EMBL/GenBank/DDBJ databases">
        <authorList>
            <consortium name="NCBI Pathogen Detection Project"/>
        </authorList>
    </citation>
    <scope>NUCLEOTIDE SEQUENCE</scope>
    <source>
        <strain evidence="3">AMC_487</strain>
    </source>
</reference>
<comment type="caution">
    <text evidence="2">The sequence shown here is derived from an EMBL/GenBank/DDBJ whole genome shotgun (WGS) entry which is preliminary data.</text>
</comment>
<dbReference type="Gene3D" id="1.10.10.10">
    <property type="entry name" value="Winged helix-like DNA-binding domain superfamily/Winged helix DNA-binding domain"/>
    <property type="match status" value="1"/>
</dbReference>
<evidence type="ECO:0000313" key="1">
    <source>
        <dbReference type="EMBL" id="CAK1207608.1"/>
    </source>
</evidence>
<dbReference type="EMBL" id="CAUZHL010000001">
    <property type="protein sequence ID" value="CAK1207608.1"/>
    <property type="molecule type" value="Genomic_DNA"/>
</dbReference>
<evidence type="ECO:0000313" key="6">
    <source>
        <dbReference type="Proteomes" id="UP000184277"/>
    </source>
</evidence>
<dbReference type="Proteomes" id="UP000184277">
    <property type="component" value="Unassembled WGS sequence"/>
</dbReference>
<dbReference type="EMBL" id="MOKI01000008">
    <property type="protein sequence ID" value="OJR56129.1"/>
    <property type="molecule type" value="Genomic_DNA"/>
</dbReference>
<evidence type="ECO:0000313" key="3">
    <source>
        <dbReference type="EMBL" id="HAI5335217.1"/>
    </source>
</evidence>
<dbReference type="EMBL" id="DABERK010000060">
    <property type="protein sequence ID" value="HAI5335217.1"/>
    <property type="molecule type" value="Genomic_DNA"/>
</dbReference>
<accession>A0A1M2I685</accession>
<reference evidence="3" key="2">
    <citation type="journal article" date="2018" name="Genome Biol.">
        <title>SKESA: strategic k-mer extension for scrupulous assemblies.</title>
        <authorList>
            <person name="Souvorov A."/>
            <person name="Agarwala R."/>
            <person name="Lipman D.J."/>
        </authorList>
    </citation>
    <scope>NUCLEOTIDE SEQUENCE [LARGE SCALE GENOMIC DNA]</scope>
    <source>
        <strain evidence="3">AMC_487</strain>
    </source>
</reference>
<name>A0A1M2I685_ECOLX</name>
<dbReference type="SUPFAM" id="SSF46785">
    <property type="entry name" value="Winged helix' DNA-binding domain"/>
    <property type="match status" value="1"/>
</dbReference>
<dbReference type="EMBL" id="JASMQD010000001">
    <property type="protein sequence ID" value="MDK2697230.1"/>
    <property type="molecule type" value="Genomic_DNA"/>
</dbReference>
<dbReference type="Pfam" id="PF25212">
    <property type="entry name" value="HVO_A0114"/>
    <property type="match status" value="1"/>
</dbReference>
<organism evidence="2 7">
    <name type="scientific">Escherichia coli</name>
    <dbReference type="NCBI Taxonomy" id="562"/>
    <lineage>
        <taxon>Bacteria</taxon>
        <taxon>Pseudomonadati</taxon>
        <taxon>Pseudomonadota</taxon>
        <taxon>Gammaproteobacteria</taxon>
        <taxon>Enterobacterales</taxon>
        <taxon>Enterobacteriaceae</taxon>
        <taxon>Escherichia</taxon>
    </lineage>
</organism>
<reference evidence="1" key="6">
    <citation type="submission" date="2023-10" db="EMBL/GenBank/DDBJ databases">
        <authorList>
            <person name="Leclercq S."/>
        </authorList>
    </citation>
    <scope>NUCLEOTIDE SEQUENCE</scope>
    <source>
        <strain evidence="1">F848</strain>
    </source>
</reference>
<evidence type="ECO:0000313" key="2">
    <source>
        <dbReference type="EMBL" id="EFC9752730.1"/>
    </source>
</evidence>